<organism evidence="1 2">
    <name type="scientific">Bradyrhizobium daqingense</name>
    <dbReference type="NCBI Taxonomy" id="993502"/>
    <lineage>
        <taxon>Bacteria</taxon>
        <taxon>Pseudomonadati</taxon>
        <taxon>Pseudomonadota</taxon>
        <taxon>Alphaproteobacteria</taxon>
        <taxon>Hyphomicrobiales</taxon>
        <taxon>Nitrobacteraceae</taxon>
        <taxon>Bradyrhizobium</taxon>
    </lineage>
</organism>
<dbReference type="Proteomes" id="UP000317176">
    <property type="component" value="Unassembled WGS sequence"/>
</dbReference>
<gene>
    <name evidence="1" type="ORF">IQ17_06878</name>
</gene>
<dbReference type="EMBL" id="VLKL01000038">
    <property type="protein sequence ID" value="TWH94064.1"/>
    <property type="molecule type" value="Genomic_DNA"/>
</dbReference>
<evidence type="ECO:0000313" key="1">
    <source>
        <dbReference type="EMBL" id="TWH94064.1"/>
    </source>
</evidence>
<name>A0A562KFG1_9BRAD</name>
<keyword evidence="2" id="KW-1185">Reference proteome</keyword>
<proteinExistence type="predicted"/>
<evidence type="ECO:0000313" key="2">
    <source>
        <dbReference type="Proteomes" id="UP000317176"/>
    </source>
</evidence>
<sequence>MLGNVGQATDIADTLKRSYGGSPAVLASPISMQPKAIESYPHALTAGSRKRARR</sequence>
<protein>
    <submittedName>
        <fullName evidence="1">Uncharacterized protein</fullName>
    </submittedName>
</protein>
<reference evidence="1 2" key="1">
    <citation type="journal article" date="2015" name="Stand. Genomic Sci.">
        <title>Genomic Encyclopedia of Bacterial and Archaeal Type Strains, Phase III: the genomes of soil and plant-associated and newly described type strains.</title>
        <authorList>
            <person name="Whitman W.B."/>
            <person name="Woyke T."/>
            <person name="Klenk H.P."/>
            <person name="Zhou Y."/>
            <person name="Lilburn T.G."/>
            <person name="Beck B.J."/>
            <person name="De Vos P."/>
            <person name="Vandamme P."/>
            <person name="Eisen J.A."/>
            <person name="Garrity G."/>
            <person name="Hugenholtz P."/>
            <person name="Kyrpides N.C."/>
        </authorList>
    </citation>
    <scope>NUCLEOTIDE SEQUENCE [LARGE SCALE GENOMIC DNA]</scope>
    <source>
        <strain evidence="1 2">CGMCC 1.10947</strain>
    </source>
</reference>
<comment type="caution">
    <text evidence="1">The sequence shown here is derived from an EMBL/GenBank/DDBJ whole genome shotgun (WGS) entry which is preliminary data.</text>
</comment>
<dbReference type="AlphaFoldDB" id="A0A562KFG1"/>
<accession>A0A562KFG1</accession>